<evidence type="ECO:0008006" key="3">
    <source>
        <dbReference type="Google" id="ProtNLM"/>
    </source>
</evidence>
<protein>
    <recommendedName>
        <fullName evidence="3">DUF3793 family protein</fullName>
    </recommendedName>
</protein>
<keyword evidence="2" id="KW-1185">Reference proteome</keyword>
<reference evidence="1 2" key="1">
    <citation type="submission" date="2021-03" db="EMBL/GenBank/DDBJ databases">
        <title>Genomic Encyclopedia of Type Strains, Phase IV (KMG-IV): sequencing the most valuable type-strain genomes for metagenomic binning, comparative biology and taxonomic classification.</title>
        <authorList>
            <person name="Goeker M."/>
        </authorList>
    </citation>
    <scope>NUCLEOTIDE SEQUENCE [LARGE SCALE GENOMIC DNA]</scope>
    <source>
        <strain evidence="1 2">DSM 27512</strain>
    </source>
</reference>
<dbReference type="Pfam" id="PF12672">
    <property type="entry name" value="DUF3793"/>
    <property type="match status" value="1"/>
</dbReference>
<proteinExistence type="predicted"/>
<sequence length="197" mass="22692">MIKIHFCPKLNSSEDPYIKWCVELLAPVILGAKPAEIMSFPEYTPLNNEKKEKIKDFFTCCKKMNYIEFKTSNGCPKVIFYNPVSLNETLSDVRILKFLKGYGYPEEYSLDIYLNHLARKMEIEGMPHEIGVFLGYPLKDVLGFLGHPSLKLTKVNGWHVYGDPTLSDMKYNSFMEAKNIIREKLKLGNIREVVLTA</sequence>
<dbReference type="InterPro" id="IPR024523">
    <property type="entry name" value="DUF3793"/>
</dbReference>
<organism evidence="1 2">
    <name type="scientific">Acetoanaerobium pronyense</name>
    <dbReference type="NCBI Taxonomy" id="1482736"/>
    <lineage>
        <taxon>Bacteria</taxon>
        <taxon>Bacillati</taxon>
        <taxon>Bacillota</taxon>
        <taxon>Clostridia</taxon>
        <taxon>Peptostreptococcales</taxon>
        <taxon>Filifactoraceae</taxon>
        <taxon>Acetoanaerobium</taxon>
    </lineage>
</organism>
<gene>
    <name evidence="1" type="ORF">J2Z35_001092</name>
</gene>
<dbReference type="EMBL" id="JAGGLI010000009">
    <property type="protein sequence ID" value="MBP2027298.1"/>
    <property type="molecule type" value="Genomic_DNA"/>
</dbReference>
<comment type="caution">
    <text evidence="1">The sequence shown here is derived from an EMBL/GenBank/DDBJ whole genome shotgun (WGS) entry which is preliminary data.</text>
</comment>
<dbReference type="Proteomes" id="UP001314903">
    <property type="component" value="Unassembled WGS sequence"/>
</dbReference>
<evidence type="ECO:0000313" key="2">
    <source>
        <dbReference type="Proteomes" id="UP001314903"/>
    </source>
</evidence>
<evidence type="ECO:0000313" key="1">
    <source>
        <dbReference type="EMBL" id="MBP2027298.1"/>
    </source>
</evidence>
<name>A0ABS4KHN8_9FIRM</name>
<accession>A0ABS4KHN8</accession>